<organism evidence="10 11">
    <name type="scientific">Dictyobacter vulcani</name>
    <dbReference type="NCBI Taxonomy" id="2607529"/>
    <lineage>
        <taxon>Bacteria</taxon>
        <taxon>Bacillati</taxon>
        <taxon>Chloroflexota</taxon>
        <taxon>Ktedonobacteria</taxon>
        <taxon>Ktedonobacterales</taxon>
        <taxon>Dictyobacteraceae</taxon>
        <taxon>Dictyobacter</taxon>
    </lineage>
</organism>
<dbReference type="Pfam" id="PF00271">
    <property type="entry name" value="Helicase_C"/>
    <property type="match status" value="1"/>
</dbReference>
<dbReference type="GO" id="GO:0043590">
    <property type="term" value="C:bacterial nucleoid"/>
    <property type="evidence" value="ECO:0007669"/>
    <property type="project" value="TreeGrafter"/>
</dbReference>
<evidence type="ECO:0000259" key="8">
    <source>
        <dbReference type="PROSITE" id="PS51192"/>
    </source>
</evidence>
<dbReference type="GO" id="GO:0006281">
    <property type="term" value="P:DNA repair"/>
    <property type="evidence" value="ECO:0007669"/>
    <property type="project" value="TreeGrafter"/>
</dbReference>
<dbReference type="GO" id="GO:0006355">
    <property type="term" value="P:regulation of DNA-templated transcription"/>
    <property type="evidence" value="ECO:0007669"/>
    <property type="project" value="InterPro"/>
</dbReference>
<evidence type="ECO:0000256" key="6">
    <source>
        <dbReference type="ARBA" id="ARBA00044535"/>
    </source>
</evidence>
<dbReference type="GO" id="GO:0043138">
    <property type="term" value="F:3'-5' DNA helicase activity"/>
    <property type="evidence" value="ECO:0007669"/>
    <property type="project" value="TreeGrafter"/>
</dbReference>
<dbReference type="NCBIfam" id="TIGR00614">
    <property type="entry name" value="recQ_fam"/>
    <property type="match status" value="1"/>
</dbReference>
<keyword evidence="11" id="KW-1185">Reference proteome</keyword>
<dbReference type="InterPro" id="IPR005471">
    <property type="entry name" value="Tscrpt_reg_IclR_N"/>
</dbReference>
<proteinExistence type="predicted"/>
<reference evidence="10 11" key="1">
    <citation type="submission" date="2019-10" db="EMBL/GenBank/DDBJ databases">
        <title>Dictyobacter vulcani sp. nov., within the class Ktedonobacteria, isolated from soil of volcanic Mt. Zao.</title>
        <authorList>
            <person name="Zheng Y."/>
            <person name="Wang C.M."/>
            <person name="Sakai Y."/>
            <person name="Abe K."/>
            <person name="Yokota A."/>
            <person name="Yabe S."/>
        </authorList>
    </citation>
    <scope>NUCLEOTIDE SEQUENCE [LARGE SCALE GENOMIC DNA]</scope>
    <source>
        <strain evidence="10 11">W12</strain>
    </source>
</reference>
<dbReference type="InterPro" id="IPR001650">
    <property type="entry name" value="Helicase_C-like"/>
</dbReference>
<dbReference type="InterPro" id="IPR036388">
    <property type="entry name" value="WH-like_DNA-bd_sf"/>
</dbReference>
<dbReference type="AlphaFoldDB" id="A0A5J4KGM7"/>
<dbReference type="CDD" id="cd17920">
    <property type="entry name" value="DEXHc_RecQ"/>
    <property type="match status" value="1"/>
</dbReference>
<dbReference type="GO" id="GO:0006310">
    <property type="term" value="P:DNA recombination"/>
    <property type="evidence" value="ECO:0007669"/>
    <property type="project" value="InterPro"/>
</dbReference>
<dbReference type="PROSITE" id="PS51194">
    <property type="entry name" value="HELICASE_CTER"/>
    <property type="match status" value="1"/>
</dbReference>
<feature type="domain" description="Helicase ATP-binding" evidence="8">
    <location>
        <begin position="31"/>
        <end position="200"/>
    </location>
</feature>
<dbReference type="GO" id="GO:0016787">
    <property type="term" value="F:hydrolase activity"/>
    <property type="evidence" value="ECO:0007669"/>
    <property type="project" value="UniProtKB-KW"/>
</dbReference>
<dbReference type="PROSITE" id="PS51192">
    <property type="entry name" value="HELICASE_ATP_BIND_1"/>
    <property type="match status" value="1"/>
</dbReference>
<evidence type="ECO:0000313" key="11">
    <source>
        <dbReference type="Proteomes" id="UP000326912"/>
    </source>
</evidence>
<evidence type="ECO:0000313" key="10">
    <source>
        <dbReference type="EMBL" id="GER86863.1"/>
    </source>
</evidence>
<dbReference type="InterPro" id="IPR032284">
    <property type="entry name" value="RecQ_Zn-bd"/>
</dbReference>
<evidence type="ECO:0000256" key="5">
    <source>
        <dbReference type="ARBA" id="ARBA00023125"/>
    </source>
</evidence>
<dbReference type="GO" id="GO:0030894">
    <property type="term" value="C:replisome"/>
    <property type="evidence" value="ECO:0007669"/>
    <property type="project" value="TreeGrafter"/>
</dbReference>
<dbReference type="InterPro" id="IPR036390">
    <property type="entry name" value="WH_DNA-bd_sf"/>
</dbReference>
<dbReference type="PANTHER" id="PTHR13710:SF84">
    <property type="entry name" value="ATP-DEPENDENT DNA HELICASE RECS-RELATED"/>
    <property type="match status" value="1"/>
</dbReference>
<dbReference type="CDD" id="cd18794">
    <property type="entry name" value="SF2_C_RecQ"/>
    <property type="match status" value="1"/>
</dbReference>
<dbReference type="GO" id="GO:0005524">
    <property type="term" value="F:ATP binding"/>
    <property type="evidence" value="ECO:0007669"/>
    <property type="project" value="UniProtKB-KW"/>
</dbReference>
<keyword evidence="5" id="KW-0238">DNA-binding</keyword>
<dbReference type="Pfam" id="PF16124">
    <property type="entry name" value="RecQ_Zn_bind"/>
    <property type="match status" value="1"/>
</dbReference>
<dbReference type="EMBL" id="BKZW01000001">
    <property type="protein sequence ID" value="GER86863.1"/>
    <property type="molecule type" value="Genomic_DNA"/>
</dbReference>
<dbReference type="InterPro" id="IPR002464">
    <property type="entry name" value="DNA/RNA_helicase_DEAH_CS"/>
</dbReference>
<dbReference type="PANTHER" id="PTHR13710">
    <property type="entry name" value="DNA HELICASE RECQ FAMILY MEMBER"/>
    <property type="match status" value="1"/>
</dbReference>
<evidence type="ECO:0000256" key="4">
    <source>
        <dbReference type="ARBA" id="ARBA00022840"/>
    </source>
</evidence>
<dbReference type="SUPFAM" id="SSF52540">
    <property type="entry name" value="P-loop containing nucleoside triphosphate hydrolases"/>
    <property type="match status" value="1"/>
</dbReference>
<dbReference type="SUPFAM" id="SSF46785">
    <property type="entry name" value="Winged helix' DNA-binding domain"/>
    <property type="match status" value="1"/>
</dbReference>
<dbReference type="InterPro" id="IPR014001">
    <property type="entry name" value="Helicase_ATP-bd"/>
</dbReference>
<dbReference type="InterPro" id="IPR027417">
    <property type="entry name" value="P-loop_NTPase"/>
</dbReference>
<evidence type="ECO:0000256" key="2">
    <source>
        <dbReference type="ARBA" id="ARBA00022801"/>
    </source>
</evidence>
<evidence type="ECO:0000256" key="3">
    <source>
        <dbReference type="ARBA" id="ARBA00022806"/>
    </source>
</evidence>
<name>A0A5J4KGM7_9CHLR</name>
<keyword evidence="1" id="KW-0547">Nucleotide-binding</keyword>
<dbReference type="Proteomes" id="UP000326912">
    <property type="component" value="Unassembled WGS sequence"/>
</dbReference>
<dbReference type="GO" id="GO:0005737">
    <property type="term" value="C:cytoplasm"/>
    <property type="evidence" value="ECO:0007669"/>
    <property type="project" value="TreeGrafter"/>
</dbReference>
<gene>
    <name evidence="10" type="primary">recQ_1</name>
    <name evidence="10" type="ORF">KDW_10250</name>
</gene>
<dbReference type="InterPro" id="IPR004589">
    <property type="entry name" value="DNA_helicase_ATP-dep_RecQ"/>
</dbReference>
<accession>A0A5J4KGM7</accession>
<dbReference type="Pfam" id="PF09339">
    <property type="entry name" value="HTH_IclR"/>
    <property type="match status" value="1"/>
</dbReference>
<evidence type="ECO:0000256" key="1">
    <source>
        <dbReference type="ARBA" id="ARBA00022741"/>
    </source>
</evidence>
<dbReference type="Gene3D" id="3.40.50.300">
    <property type="entry name" value="P-loop containing nucleotide triphosphate hydrolases"/>
    <property type="match status" value="2"/>
</dbReference>
<dbReference type="GO" id="GO:0003677">
    <property type="term" value="F:DNA binding"/>
    <property type="evidence" value="ECO:0007669"/>
    <property type="project" value="UniProtKB-KW"/>
</dbReference>
<evidence type="ECO:0000259" key="9">
    <source>
        <dbReference type="PROSITE" id="PS51194"/>
    </source>
</evidence>
<keyword evidence="2" id="KW-0378">Hydrolase</keyword>
<dbReference type="GO" id="GO:0009378">
    <property type="term" value="F:four-way junction helicase activity"/>
    <property type="evidence" value="ECO:0007669"/>
    <property type="project" value="TreeGrafter"/>
</dbReference>
<dbReference type="InterPro" id="IPR011545">
    <property type="entry name" value="DEAD/DEAH_box_helicase_dom"/>
</dbReference>
<keyword evidence="4" id="KW-0067">ATP-binding</keyword>
<dbReference type="SMART" id="SM00490">
    <property type="entry name" value="HELICc"/>
    <property type="match status" value="1"/>
</dbReference>
<dbReference type="Gene3D" id="1.10.10.10">
    <property type="entry name" value="Winged helix-like DNA-binding domain superfamily/Winged helix DNA-binding domain"/>
    <property type="match status" value="2"/>
</dbReference>
<dbReference type="PROSITE" id="PS00690">
    <property type="entry name" value="DEAH_ATP_HELICASE"/>
    <property type="match status" value="1"/>
</dbReference>
<comment type="caution">
    <text evidence="10">The sequence shown here is derived from an EMBL/GenBank/DDBJ whole genome shotgun (WGS) entry which is preliminary data.</text>
</comment>
<evidence type="ECO:0000256" key="7">
    <source>
        <dbReference type="ARBA" id="ARBA00044550"/>
    </source>
</evidence>
<dbReference type="Pfam" id="PF00270">
    <property type="entry name" value="DEAD"/>
    <property type="match status" value="1"/>
</dbReference>
<sequence>MIRRKSTRQLERITREKFGYEELRPGQAAAIRSILDGNDTIAILPTGLGKSLIYQVTTLMLKGPAIIVSPLIALQRDQVEAIDDLKLGKAALINSTMREPERQKVLEQLKDGTLNFLFLAPEQFNSEELVTQLQAARPALFVIDEAHCISEWGHDFRPEYLRLSAIIDALGHPTVVALTATAAPLVREEIIERLQLKNPQMIVQGFDRPNIWLGVEKFREEADKKKALLERVLESERPGIIYTATRKHAEEISNALCALDVKAAYYHAGMRPVEREQVQSQFMDDEIEVIVATVAFGMGIDKPNVRFVYHYDISDSLDSYYQEVGRAGRDGLPARAILFYRTEDLRIHRFFAGAGRIDIDQVELVARIIQDQPEPVTLQELAAETHLSRSKLAEALTRLEESGAIKSLPTGEVISNGVIDNLDEVTQAAMDAHHSRREFDRSRIEMIRCYAEVGDCRREFLLNYFGENQEQQPCANCDNCDAGIIVIEDINSLPFPINSKVVHKSWGGGLVLRYEGDKMVVLFDEVGYKTLFVDLIVERGLLAASLS</sequence>
<dbReference type="SMART" id="SM00487">
    <property type="entry name" value="DEXDc"/>
    <property type="match status" value="1"/>
</dbReference>
<protein>
    <recommendedName>
        <fullName evidence="6">ATP-dependent DNA helicase RecQ</fullName>
    </recommendedName>
    <alternativeName>
        <fullName evidence="7">DNA 3'-5' helicase RecQ</fullName>
    </alternativeName>
</protein>
<feature type="domain" description="Helicase C-terminal" evidence="9">
    <location>
        <begin position="224"/>
        <end position="382"/>
    </location>
</feature>
<keyword evidence="3 10" id="KW-0347">Helicase</keyword>